<keyword evidence="2" id="KW-1185">Reference proteome</keyword>
<dbReference type="Proteomes" id="UP000593899">
    <property type="component" value="Segment"/>
</dbReference>
<dbReference type="KEGG" id="vg:65128702"/>
<dbReference type="RefSeq" id="YP_010110404.1">
    <property type="nucleotide sequence ID" value="NC_055870.1"/>
</dbReference>
<name>A0A7M1RVC4_9CAUD</name>
<accession>A0A7M1RVC4</accession>
<dbReference type="GeneID" id="65128702"/>
<proteinExistence type="predicted"/>
<dbReference type="EMBL" id="MT774377">
    <property type="protein sequence ID" value="QOR58246.1"/>
    <property type="molecule type" value="Genomic_DNA"/>
</dbReference>
<protein>
    <submittedName>
        <fullName evidence="1">Uncharacterized protein</fullName>
    </submittedName>
</protein>
<reference evidence="1 2" key="1">
    <citation type="submission" date="2020-07" db="EMBL/GenBank/DDBJ databases">
        <title>Taxonomic proposal: Crassvirales, a new order of highly abundant and diverse bacterial viruses.</title>
        <authorList>
            <person name="Shkoporov A.N."/>
            <person name="Stockdale S.R."/>
            <person name="Guerin E."/>
            <person name="Ross R.P."/>
            <person name="Hill C."/>
        </authorList>
    </citation>
    <scope>NUCLEOTIDE SEQUENCE [LARGE SCALE GENOMIC DNA]</scope>
</reference>
<evidence type="ECO:0000313" key="1">
    <source>
        <dbReference type="EMBL" id="QOR58246.1"/>
    </source>
</evidence>
<organism evidence="1 2">
    <name type="scientific">uncultured phage cr107_1</name>
    <dbReference type="NCBI Taxonomy" id="2772061"/>
    <lineage>
        <taxon>Viruses</taxon>
        <taxon>Duplodnaviria</taxon>
        <taxon>Heunggongvirae</taxon>
        <taxon>Uroviricota</taxon>
        <taxon>Caudoviricetes</taxon>
        <taxon>Crassvirales</taxon>
        <taxon>Intestiviridae</taxon>
        <taxon>Churivirinae</taxon>
        <taxon>Jahgtovirus</taxon>
        <taxon>Jahgtovirus intestinihominis</taxon>
    </lineage>
</organism>
<evidence type="ECO:0000313" key="2">
    <source>
        <dbReference type="Proteomes" id="UP000593899"/>
    </source>
</evidence>
<sequence>MVVDLKQCVNPDSTFDVYFEGLKAVISHDLCVNAYHCIIVDVHSDRCCEITPLPRIMNTDKYKIFPRKGTCCVQYSVNQIVKP</sequence>